<comment type="similarity">
    <text evidence="3 9">Belongs to the FliF family.</text>
</comment>
<dbReference type="Proteomes" id="UP000238392">
    <property type="component" value="Unassembled WGS sequence"/>
</dbReference>
<gene>
    <name evidence="14" type="ORF">CLV74_103145</name>
</gene>
<dbReference type="GO" id="GO:0009431">
    <property type="term" value="C:bacterial-type flagellum basal body, MS ring"/>
    <property type="evidence" value="ECO:0007669"/>
    <property type="project" value="InterPro"/>
</dbReference>
<evidence type="ECO:0000259" key="13">
    <source>
        <dbReference type="Pfam" id="PF08345"/>
    </source>
</evidence>
<keyword evidence="7 11" id="KW-0472">Membrane</keyword>
<feature type="transmembrane region" description="Helical" evidence="11">
    <location>
        <begin position="17"/>
        <end position="37"/>
    </location>
</feature>
<keyword evidence="15" id="KW-1185">Reference proteome</keyword>
<feature type="compositionally biased region" description="Basic and acidic residues" evidence="10">
    <location>
        <begin position="297"/>
        <end position="313"/>
    </location>
</feature>
<dbReference type="NCBIfam" id="TIGR00206">
    <property type="entry name" value="fliF"/>
    <property type="match status" value="1"/>
</dbReference>
<protein>
    <recommendedName>
        <fullName evidence="9">Flagellar M-ring protein</fullName>
    </recommendedName>
</protein>
<feature type="domain" description="Flagellar M-ring N-terminal" evidence="12">
    <location>
        <begin position="38"/>
        <end position="210"/>
    </location>
</feature>
<proteinExistence type="inferred from homology"/>
<keyword evidence="14" id="KW-0282">Flagellum</keyword>
<feature type="domain" description="Flagellar M-ring C-terminal" evidence="13">
    <location>
        <begin position="236"/>
        <end position="392"/>
    </location>
</feature>
<feature type="region of interest" description="Disordered" evidence="10">
    <location>
        <begin position="276"/>
        <end position="313"/>
    </location>
</feature>
<dbReference type="AlphaFoldDB" id="A0A2T0WY06"/>
<evidence type="ECO:0000256" key="4">
    <source>
        <dbReference type="ARBA" id="ARBA00022475"/>
    </source>
</evidence>
<dbReference type="InterPro" id="IPR045851">
    <property type="entry name" value="AMP-bd_C_sf"/>
</dbReference>
<keyword evidence="8 9" id="KW-0975">Bacterial flagellum</keyword>
<dbReference type="Gene3D" id="3.30.300.30">
    <property type="match status" value="1"/>
</dbReference>
<dbReference type="PIRSF" id="PIRSF004862">
    <property type="entry name" value="FliF"/>
    <property type="match status" value="1"/>
</dbReference>
<name>A0A2T0WY06_9RHOB</name>
<dbReference type="EMBL" id="PVTQ01000003">
    <property type="protein sequence ID" value="PRY91561.1"/>
    <property type="molecule type" value="Genomic_DNA"/>
</dbReference>
<evidence type="ECO:0000259" key="12">
    <source>
        <dbReference type="Pfam" id="PF01514"/>
    </source>
</evidence>
<dbReference type="Pfam" id="PF01514">
    <property type="entry name" value="YscJ_FliF"/>
    <property type="match status" value="1"/>
</dbReference>
<dbReference type="InterPro" id="IPR013556">
    <property type="entry name" value="Flag_M-ring_C"/>
</dbReference>
<keyword evidence="4" id="KW-1003">Cell membrane</keyword>
<comment type="function">
    <text evidence="9">The M ring may be actively involved in energy transduction.</text>
</comment>
<keyword evidence="6 11" id="KW-1133">Transmembrane helix</keyword>
<evidence type="ECO:0000256" key="1">
    <source>
        <dbReference type="ARBA" id="ARBA00004117"/>
    </source>
</evidence>
<dbReference type="InterPro" id="IPR000067">
    <property type="entry name" value="FlgMring_FliF"/>
</dbReference>
<evidence type="ECO:0000256" key="3">
    <source>
        <dbReference type="ARBA" id="ARBA00007971"/>
    </source>
</evidence>
<evidence type="ECO:0000256" key="6">
    <source>
        <dbReference type="ARBA" id="ARBA00022989"/>
    </source>
</evidence>
<dbReference type="PANTHER" id="PTHR30046">
    <property type="entry name" value="FLAGELLAR M-RING PROTEIN"/>
    <property type="match status" value="1"/>
</dbReference>
<feature type="region of interest" description="Disordered" evidence="10">
    <location>
        <begin position="445"/>
        <end position="466"/>
    </location>
</feature>
<keyword evidence="5 11" id="KW-0812">Transmembrane</keyword>
<dbReference type="Pfam" id="PF08345">
    <property type="entry name" value="YscJ_FliF_C"/>
    <property type="match status" value="1"/>
</dbReference>
<dbReference type="OrthoDB" id="9807026at2"/>
<reference evidence="14 15" key="1">
    <citation type="submission" date="2018-03" db="EMBL/GenBank/DDBJ databases">
        <title>Genomic Encyclopedia of Archaeal and Bacterial Type Strains, Phase II (KMG-II): from individual species to whole genera.</title>
        <authorList>
            <person name="Goeker M."/>
        </authorList>
    </citation>
    <scope>NUCLEOTIDE SEQUENCE [LARGE SCALE GENOMIC DNA]</scope>
    <source>
        <strain evidence="14 15">DSM 100212</strain>
    </source>
</reference>
<evidence type="ECO:0000256" key="10">
    <source>
        <dbReference type="SAM" id="MobiDB-lite"/>
    </source>
</evidence>
<dbReference type="RefSeq" id="WP_106263232.1">
    <property type="nucleotide sequence ID" value="NZ_PVTQ01000003.1"/>
</dbReference>
<dbReference type="GO" id="GO:0071973">
    <property type="term" value="P:bacterial-type flagellum-dependent cell motility"/>
    <property type="evidence" value="ECO:0007669"/>
    <property type="project" value="InterPro"/>
</dbReference>
<evidence type="ECO:0000256" key="11">
    <source>
        <dbReference type="SAM" id="Phobius"/>
    </source>
</evidence>
<evidence type="ECO:0000313" key="15">
    <source>
        <dbReference type="Proteomes" id="UP000238392"/>
    </source>
</evidence>
<comment type="subcellular location">
    <subcellularLocation>
        <location evidence="1 9">Bacterial flagellum basal body</location>
    </subcellularLocation>
    <subcellularLocation>
        <location evidence="2">Cell membrane</location>
        <topology evidence="2">Multi-pass membrane protein</topology>
    </subcellularLocation>
</comment>
<dbReference type="GO" id="GO:0005886">
    <property type="term" value="C:plasma membrane"/>
    <property type="evidence" value="ECO:0007669"/>
    <property type="project" value="UniProtKB-SubCell"/>
</dbReference>
<evidence type="ECO:0000256" key="2">
    <source>
        <dbReference type="ARBA" id="ARBA00004651"/>
    </source>
</evidence>
<keyword evidence="14" id="KW-0966">Cell projection</keyword>
<dbReference type="GO" id="GO:0003774">
    <property type="term" value="F:cytoskeletal motor activity"/>
    <property type="evidence" value="ECO:0007669"/>
    <property type="project" value="InterPro"/>
</dbReference>
<evidence type="ECO:0000256" key="5">
    <source>
        <dbReference type="ARBA" id="ARBA00022692"/>
    </source>
</evidence>
<dbReference type="InterPro" id="IPR043427">
    <property type="entry name" value="YscJ/FliF"/>
</dbReference>
<dbReference type="PRINTS" id="PR01009">
    <property type="entry name" value="FLGMRINGFLIF"/>
</dbReference>
<evidence type="ECO:0000256" key="7">
    <source>
        <dbReference type="ARBA" id="ARBA00023136"/>
    </source>
</evidence>
<accession>A0A2T0WY06</accession>
<dbReference type="PANTHER" id="PTHR30046:SF0">
    <property type="entry name" value="FLAGELLAR M-RING PROTEIN"/>
    <property type="match status" value="1"/>
</dbReference>
<dbReference type="InterPro" id="IPR006182">
    <property type="entry name" value="FliF_N_dom"/>
</dbReference>
<keyword evidence="14" id="KW-0969">Cilium</keyword>
<evidence type="ECO:0000313" key="14">
    <source>
        <dbReference type="EMBL" id="PRY91561.1"/>
    </source>
</evidence>
<evidence type="ECO:0000256" key="9">
    <source>
        <dbReference type="PIRNR" id="PIRNR004862"/>
    </source>
</evidence>
<sequence>MNDLLKMLSALTKKQQITAAAATVGMFVAILTLAVFANQTKYTLLFGGLDPTAAGEVIAALEARNTPHKVEGGNIFVDTESRDALRMQLAYEGMPASGTAGYELLDGLSGFGTTTQMFNATYLRAQEGELARTIQTNSSIRHARVHIAADQSGPFGRREDMSASVTLSLAGPGTLSQSQTKALQFMVSSAVSGLVPEKVTIVDDSGRLLSGERDEAADFTDQAQSEVLSQKVERLLEARVGPGNAMVEISIDRINERESIVERVIDPDSRVAISAETQENVASTNSSPSGMTVASDLPEKSESRAGDRAETSNETLERINYEISETRREVLRTPGGIRRQTIAVLVNGVADENGNMVPREAAEIAALQALVEDTVGFDAERGDEITVQSMVFQTAQSMAEVSPPSPYDFTIPSSESLLKYGATAAVALILGLFVVRPLLLRPTQSALPAPERSAEDASELTPLDGEIDMGEPILPDSFPAIAFDTAAEAQDPISRMRQAIEDKRDETMIILRNWLEDEREQQT</sequence>
<organism evidence="14 15">
    <name type="scientific">Donghicola tyrosinivorans</name>
    <dbReference type="NCBI Taxonomy" id="1652492"/>
    <lineage>
        <taxon>Bacteria</taxon>
        <taxon>Pseudomonadati</taxon>
        <taxon>Pseudomonadota</taxon>
        <taxon>Alphaproteobacteria</taxon>
        <taxon>Rhodobacterales</taxon>
        <taxon>Roseobacteraceae</taxon>
        <taxon>Donghicola</taxon>
    </lineage>
</organism>
<comment type="caution">
    <text evidence="14">The sequence shown here is derived from an EMBL/GenBank/DDBJ whole genome shotgun (WGS) entry which is preliminary data.</text>
</comment>
<evidence type="ECO:0000256" key="8">
    <source>
        <dbReference type="ARBA" id="ARBA00023143"/>
    </source>
</evidence>
<feature type="compositionally biased region" description="Polar residues" evidence="10">
    <location>
        <begin position="276"/>
        <end position="292"/>
    </location>
</feature>